<gene>
    <name evidence="1" type="ORF">PoB_001952000</name>
</gene>
<name>A0AAV3ZCZ6_9GAST</name>
<evidence type="ECO:0000313" key="1">
    <source>
        <dbReference type="EMBL" id="GFN93014.1"/>
    </source>
</evidence>
<protein>
    <submittedName>
        <fullName evidence="1">Uncharacterized protein</fullName>
    </submittedName>
</protein>
<organism evidence="1 2">
    <name type="scientific">Plakobranchus ocellatus</name>
    <dbReference type="NCBI Taxonomy" id="259542"/>
    <lineage>
        <taxon>Eukaryota</taxon>
        <taxon>Metazoa</taxon>
        <taxon>Spiralia</taxon>
        <taxon>Lophotrochozoa</taxon>
        <taxon>Mollusca</taxon>
        <taxon>Gastropoda</taxon>
        <taxon>Heterobranchia</taxon>
        <taxon>Euthyneura</taxon>
        <taxon>Panpulmonata</taxon>
        <taxon>Sacoglossa</taxon>
        <taxon>Placobranchoidea</taxon>
        <taxon>Plakobranchidae</taxon>
        <taxon>Plakobranchus</taxon>
    </lineage>
</organism>
<reference evidence="1 2" key="1">
    <citation type="journal article" date="2021" name="Elife">
        <title>Chloroplast acquisition without the gene transfer in kleptoplastic sea slugs, Plakobranchus ocellatus.</title>
        <authorList>
            <person name="Maeda T."/>
            <person name="Takahashi S."/>
            <person name="Yoshida T."/>
            <person name="Shimamura S."/>
            <person name="Takaki Y."/>
            <person name="Nagai Y."/>
            <person name="Toyoda A."/>
            <person name="Suzuki Y."/>
            <person name="Arimoto A."/>
            <person name="Ishii H."/>
            <person name="Satoh N."/>
            <person name="Nishiyama T."/>
            <person name="Hasebe M."/>
            <person name="Maruyama T."/>
            <person name="Minagawa J."/>
            <person name="Obokata J."/>
            <person name="Shigenobu S."/>
        </authorList>
    </citation>
    <scope>NUCLEOTIDE SEQUENCE [LARGE SCALE GENOMIC DNA]</scope>
</reference>
<comment type="caution">
    <text evidence="1">The sequence shown here is derived from an EMBL/GenBank/DDBJ whole genome shotgun (WGS) entry which is preliminary data.</text>
</comment>
<dbReference type="AlphaFoldDB" id="A0AAV3ZCZ6"/>
<evidence type="ECO:0000313" key="2">
    <source>
        <dbReference type="Proteomes" id="UP000735302"/>
    </source>
</evidence>
<sequence length="100" mass="10818">MFIYSGRTKRYCLTSERLFLVHKVSPHRGDLRLSGTLAGQGKGGGIRTVTEGFLQISGQRTLVAQWINSMPALISVGTIPSRVRAPPIAPGLTEGPESLR</sequence>
<dbReference type="EMBL" id="BLXT01002310">
    <property type="protein sequence ID" value="GFN93014.1"/>
    <property type="molecule type" value="Genomic_DNA"/>
</dbReference>
<dbReference type="Proteomes" id="UP000735302">
    <property type="component" value="Unassembled WGS sequence"/>
</dbReference>
<accession>A0AAV3ZCZ6</accession>
<keyword evidence="2" id="KW-1185">Reference proteome</keyword>
<proteinExistence type="predicted"/>